<sequence>MKRWWILLTFLSLIALASRFAGFEVRPRGNSELDVGTGIYTLPTGGTISDNKSGLVLEARYIQYKDGEFIRAQGATLRAKEGDFSASSLEYLQKPDTLRMNGVRFSSKEFKALTAQQGLLLGDNVLVLKGEVRSSEPVLEASTLIVDTTKDLALVLGAFTFRDGATTLRGNRPDSTLLLTVGGGKVRANTRVPADVYNRLRPYADKL</sequence>
<protein>
    <recommendedName>
        <fullName evidence="3">LPS export ABC transporter periplasmic protein LptC</fullName>
    </recommendedName>
</protein>
<reference evidence="1 2" key="1">
    <citation type="submission" date="2018-08" db="EMBL/GenBank/DDBJ databases">
        <title>Meiothermus cateniformans JCM 15151 genome sequencing project.</title>
        <authorList>
            <person name="Da Costa M.S."/>
            <person name="Albuquerque L."/>
            <person name="Raposo P."/>
            <person name="Froufe H.J.C."/>
            <person name="Barroso C.S."/>
            <person name="Egas C."/>
        </authorList>
    </citation>
    <scope>NUCLEOTIDE SEQUENCE [LARGE SCALE GENOMIC DNA]</scope>
    <source>
        <strain evidence="1 2">JCM 15151</strain>
    </source>
</reference>
<name>A0A399DWU6_9DEIN</name>
<dbReference type="EMBL" id="QWKX01000116">
    <property type="protein sequence ID" value="RIH74420.1"/>
    <property type="molecule type" value="Genomic_DNA"/>
</dbReference>
<accession>A0A399DWU6</accession>
<comment type="caution">
    <text evidence="1">The sequence shown here is derived from an EMBL/GenBank/DDBJ whole genome shotgun (WGS) entry which is preliminary data.</text>
</comment>
<gene>
    <name evidence="1" type="ORF">Mcate_02722</name>
</gene>
<evidence type="ECO:0000313" key="1">
    <source>
        <dbReference type="EMBL" id="RIH74420.1"/>
    </source>
</evidence>
<dbReference type="OrthoDB" id="31834at2"/>
<proteinExistence type="predicted"/>
<dbReference type="RefSeq" id="WP_027888219.1">
    <property type="nucleotide sequence ID" value="NZ_JBHSXZ010000082.1"/>
</dbReference>
<evidence type="ECO:0008006" key="3">
    <source>
        <dbReference type="Google" id="ProtNLM"/>
    </source>
</evidence>
<organism evidence="1 2">
    <name type="scientific">Meiothermus taiwanensis</name>
    <dbReference type="NCBI Taxonomy" id="172827"/>
    <lineage>
        <taxon>Bacteria</taxon>
        <taxon>Thermotogati</taxon>
        <taxon>Deinococcota</taxon>
        <taxon>Deinococci</taxon>
        <taxon>Thermales</taxon>
        <taxon>Thermaceae</taxon>
        <taxon>Meiothermus</taxon>
    </lineage>
</organism>
<evidence type="ECO:0000313" key="2">
    <source>
        <dbReference type="Proteomes" id="UP000266089"/>
    </source>
</evidence>
<dbReference type="AlphaFoldDB" id="A0A399DWU6"/>
<dbReference type="Proteomes" id="UP000266089">
    <property type="component" value="Unassembled WGS sequence"/>
</dbReference>